<dbReference type="Gene3D" id="3.40.50.300">
    <property type="entry name" value="P-loop containing nucleotide triphosphate hydrolases"/>
    <property type="match status" value="1"/>
</dbReference>
<keyword evidence="2" id="KW-0067">ATP-binding</keyword>
<evidence type="ECO:0000259" key="3">
    <source>
        <dbReference type="PROSITE" id="PS50893"/>
    </source>
</evidence>
<gene>
    <name evidence="4" type="ORF">ATOP_00450</name>
</gene>
<evidence type="ECO:0000256" key="1">
    <source>
        <dbReference type="ARBA" id="ARBA00022741"/>
    </source>
</evidence>
<dbReference type="EMBL" id="BQKC01000001">
    <property type="protein sequence ID" value="GJM54390.1"/>
    <property type="molecule type" value="Genomic_DNA"/>
</dbReference>
<dbReference type="Proteomes" id="UP001055025">
    <property type="component" value="Unassembled WGS sequence"/>
</dbReference>
<dbReference type="GO" id="GO:0005524">
    <property type="term" value="F:ATP binding"/>
    <property type="evidence" value="ECO:0007669"/>
    <property type="project" value="UniProtKB-KW"/>
</dbReference>
<evidence type="ECO:0000313" key="4">
    <source>
        <dbReference type="EMBL" id="GJM54390.1"/>
    </source>
</evidence>
<evidence type="ECO:0000256" key="2">
    <source>
        <dbReference type="ARBA" id="ARBA00022840"/>
    </source>
</evidence>
<protein>
    <recommendedName>
        <fullName evidence="3">ABC transporter domain-containing protein</fullName>
    </recommendedName>
</protein>
<accession>A0AAV5B1K4</accession>
<dbReference type="InterPro" id="IPR003593">
    <property type="entry name" value="AAA+_ATPase"/>
</dbReference>
<dbReference type="InterPro" id="IPR003439">
    <property type="entry name" value="ABC_transporter-like_ATP-bd"/>
</dbReference>
<feature type="domain" description="ABC transporter" evidence="3">
    <location>
        <begin position="2"/>
        <end position="228"/>
    </location>
</feature>
<organism evidence="4 5">
    <name type="scientific">Granulimonas faecalis</name>
    <dbReference type="NCBI Taxonomy" id="2894155"/>
    <lineage>
        <taxon>Bacteria</taxon>
        <taxon>Bacillati</taxon>
        <taxon>Actinomycetota</taxon>
        <taxon>Coriobacteriia</taxon>
        <taxon>Coriobacteriales</taxon>
        <taxon>Kribbibacteriaceae</taxon>
        <taxon>Granulimonas</taxon>
    </lineage>
</organism>
<dbReference type="GO" id="GO:0016887">
    <property type="term" value="F:ATP hydrolysis activity"/>
    <property type="evidence" value="ECO:0007669"/>
    <property type="project" value="InterPro"/>
</dbReference>
<dbReference type="Pfam" id="PF00005">
    <property type="entry name" value="ABC_tran"/>
    <property type="match status" value="1"/>
</dbReference>
<dbReference type="PANTHER" id="PTHR43158:SF2">
    <property type="entry name" value="SKFA PEPTIDE EXPORT ATP-BINDING PROTEIN SKFE"/>
    <property type="match status" value="1"/>
</dbReference>
<dbReference type="CDD" id="cd03230">
    <property type="entry name" value="ABC_DR_subfamily_A"/>
    <property type="match status" value="1"/>
</dbReference>
<dbReference type="RefSeq" id="WP_135977904.1">
    <property type="nucleotide sequence ID" value="NZ_BQKC01000001.1"/>
</dbReference>
<dbReference type="SUPFAM" id="SSF52540">
    <property type="entry name" value="P-loop containing nucleoside triphosphate hydrolases"/>
    <property type="match status" value="1"/>
</dbReference>
<reference evidence="4" key="1">
    <citation type="journal article" date="2022" name="Int. J. Syst. Evol. Microbiol.">
        <title>Granulimonas faecalis gen. nov., sp. nov., and Leptogranulimonas caecicola gen. nov., sp. nov., novel lactate-producing Atopobiaceae bacteria isolated from mouse intestines, and an emended description of the family Atopobiaceae.</title>
        <authorList>
            <person name="Morinaga K."/>
            <person name="Kusada H."/>
            <person name="Sakamoto S."/>
            <person name="Murakami T."/>
            <person name="Toyoda A."/>
            <person name="Mori H."/>
            <person name="Meng X.Y."/>
            <person name="Takashino M."/>
            <person name="Murotomi K."/>
            <person name="Tamaki H."/>
        </authorList>
    </citation>
    <scope>NUCLEOTIDE SEQUENCE</scope>
    <source>
        <strain evidence="4">OPF53</strain>
    </source>
</reference>
<name>A0AAV5B1K4_9ACTN</name>
<keyword evidence="5" id="KW-1185">Reference proteome</keyword>
<keyword evidence="1" id="KW-0547">Nucleotide-binding</keyword>
<dbReference type="SMART" id="SM00382">
    <property type="entry name" value="AAA"/>
    <property type="match status" value="1"/>
</dbReference>
<dbReference type="PANTHER" id="PTHR43158">
    <property type="entry name" value="SKFA PEPTIDE EXPORT ATP-BINDING PROTEIN SKFE"/>
    <property type="match status" value="1"/>
</dbReference>
<sequence length="232" mass="25202">MYSVEGLSISRKGRPIFRDTSCTVRPGEVLGLVAPNGMGKTTLLRFLAGAWALGSASTVTLGEDRVKDPKSLGRHVFYVSGDRSPLYPGLSPRQHLQIVGRIWGAPVDVGGWIERCGMGGYADVPVRRLSRGMAQQALLAVAFAAGPRYLLFDEPFNGLDPSAVRRNEEIVRELVERGAGALVSSHLLPQLGRLADRLAYIDEGTIRIDGRVETPAGAEELYRRVYGEVRTG</sequence>
<proteinExistence type="predicted"/>
<comment type="caution">
    <text evidence="4">The sequence shown here is derived from an EMBL/GenBank/DDBJ whole genome shotgun (WGS) entry which is preliminary data.</text>
</comment>
<dbReference type="InterPro" id="IPR027417">
    <property type="entry name" value="P-loop_NTPase"/>
</dbReference>
<dbReference type="AlphaFoldDB" id="A0AAV5B1K4"/>
<evidence type="ECO:0000313" key="5">
    <source>
        <dbReference type="Proteomes" id="UP001055025"/>
    </source>
</evidence>
<dbReference type="PROSITE" id="PS50893">
    <property type="entry name" value="ABC_TRANSPORTER_2"/>
    <property type="match status" value="1"/>
</dbReference>